<accession>A0A369HYC6</accession>
<reference evidence="1 2" key="1">
    <citation type="submission" date="2018-07" db="EMBL/GenBank/DDBJ databases">
        <title>Genome analysis of Runella aurantiaca.</title>
        <authorList>
            <person name="Yang X."/>
        </authorList>
    </citation>
    <scope>NUCLEOTIDE SEQUENCE [LARGE SCALE GENOMIC DNA]</scope>
    <source>
        <strain evidence="1 2">YX9</strain>
    </source>
</reference>
<dbReference type="OrthoDB" id="645813at2"/>
<evidence type="ECO:0000313" key="1">
    <source>
        <dbReference type="EMBL" id="RDB02348.1"/>
    </source>
</evidence>
<comment type="caution">
    <text evidence="1">The sequence shown here is derived from an EMBL/GenBank/DDBJ whole genome shotgun (WGS) entry which is preliminary data.</text>
</comment>
<gene>
    <name evidence="1" type="ORF">DVG78_29165</name>
</gene>
<protein>
    <recommendedName>
        <fullName evidence="3">DUF255 domain-containing protein</fullName>
    </recommendedName>
</protein>
<dbReference type="InterPro" id="IPR036249">
    <property type="entry name" value="Thioredoxin-like_sf"/>
</dbReference>
<proteinExistence type="predicted"/>
<dbReference type="EMBL" id="QPIW01000046">
    <property type="protein sequence ID" value="RDB02348.1"/>
    <property type="molecule type" value="Genomic_DNA"/>
</dbReference>
<dbReference type="Pfam" id="PF13899">
    <property type="entry name" value="Thioredoxin_7"/>
    <property type="match status" value="1"/>
</dbReference>
<name>A0A369HYC6_9BACT</name>
<dbReference type="RefSeq" id="WP_114464537.1">
    <property type="nucleotide sequence ID" value="NZ_QPIW01000046.1"/>
</dbReference>
<dbReference type="Proteomes" id="UP000253141">
    <property type="component" value="Unassembled WGS sequence"/>
</dbReference>
<evidence type="ECO:0000313" key="2">
    <source>
        <dbReference type="Proteomes" id="UP000253141"/>
    </source>
</evidence>
<evidence type="ECO:0008006" key="3">
    <source>
        <dbReference type="Google" id="ProtNLM"/>
    </source>
</evidence>
<dbReference type="AlphaFoldDB" id="A0A369HYC6"/>
<dbReference type="Gene3D" id="3.40.30.10">
    <property type="entry name" value="Glutaredoxin"/>
    <property type="match status" value="1"/>
</dbReference>
<keyword evidence="2" id="KW-1185">Reference proteome</keyword>
<dbReference type="SUPFAM" id="SSF52833">
    <property type="entry name" value="Thioredoxin-like"/>
    <property type="match status" value="1"/>
</dbReference>
<sequence>MKLPFYLSILILGIAIDVHSQVNFEPNLGWPQILEKAQKEQKLIFLHLEDSKCVQCNEVASQGFSSSMMKEKFAVNFVSLRVNAETAEGKELGAKYELKGFPVSLFLDAEGNMLHRYNGSTSAAPTYMQHADIALSKRYEKPLSFYEKEYKAGNRAPEFLEAYIIKRKSTLMNVQDLLEEYADGLPTDSLTNFRIVKFIYNQGPSLDNRAYKRVRAIVNPILIDSLYRSVPLTQAVAMNNQIINASLQKAIQKKDFMLMQEVAGFARGTYGKDRQKGQNAYTQNFLKYYYAVKDTQNYIRTASYYYDERHMRISIDSLKQMDQRVIQDRLKSRNVGDNPPVGIPNVLTREMVSISPPSQFFHIELNQAAFYFWELATKPDDLEKALLWSKRSMELFSELNVGKNSPLTKGNPSYLDTYARLLYKLNRKEEAIEWQIKAIEAQKVTGQSYRHLEEILEKIKTGKL</sequence>
<organism evidence="1 2">
    <name type="scientific">Runella aurantiaca</name>
    <dbReference type="NCBI Taxonomy" id="2282308"/>
    <lineage>
        <taxon>Bacteria</taxon>
        <taxon>Pseudomonadati</taxon>
        <taxon>Bacteroidota</taxon>
        <taxon>Cytophagia</taxon>
        <taxon>Cytophagales</taxon>
        <taxon>Spirosomataceae</taxon>
        <taxon>Runella</taxon>
    </lineage>
</organism>